<feature type="compositionally biased region" description="Low complexity" evidence="1">
    <location>
        <begin position="20"/>
        <end position="33"/>
    </location>
</feature>
<feature type="region of interest" description="Disordered" evidence="1">
    <location>
        <begin position="143"/>
        <end position="176"/>
    </location>
</feature>
<dbReference type="EMBL" id="JAMSHJ010000004">
    <property type="protein sequence ID" value="KAI5416195.1"/>
    <property type="molecule type" value="Genomic_DNA"/>
</dbReference>
<evidence type="ECO:0000313" key="2">
    <source>
        <dbReference type="EMBL" id="KAI5416195.1"/>
    </source>
</evidence>
<dbReference type="AlphaFoldDB" id="A0A9D5ARW6"/>
<feature type="region of interest" description="Disordered" evidence="1">
    <location>
        <begin position="1"/>
        <end position="33"/>
    </location>
</feature>
<dbReference type="Gramene" id="Psat04G0130000-T1">
    <property type="protein sequence ID" value="KAI5416195.1"/>
    <property type="gene ID" value="KIW84_041300"/>
</dbReference>
<organism evidence="2 3">
    <name type="scientific">Pisum sativum</name>
    <name type="common">Garden pea</name>
    <name type="synonym">Lathyrus oleraceus</name>
    <dbReference type="NCBI Taxonomy" id="3888"/>
    <lineage>
        <taxon>Eukaryota</taxon>
        <taxon>Viridiplantae</taxon>
        <taxon>Streptophyta</taxon>
        <taxon>Embryophyta</taxon>
        <taxon>Tracheophyta</taxon>
        <taxon>Spermatophyta</taxon>
        <taxon>Magnoliopsida</taxon>
        <taxon>eudicotyledons</taxon>
        <taxon>Gunneridae</taxon>
        <taxon>Pentapetalae</taxon>
        <taxon>rosids</taxon>
        <taxon>fabids</taxon>
        <taxon>Fabales</taxon>
        <taxon>Fabaceae</taxon>
        <taxon>Papilionoideae</taxon>
        <taxon>50 kb inversion clade</taxon>
        <taxon>NPAAA clade</taxon>
        <taxon>Hologalegina</taxon>
        <taxon>IRL clade</taxon>
        <taxon>Fabeae</taxon>
        <taxon>Lathyrus</taxon>
    </lineage>
</organism>
<gene>
    <name evidence="2" type="ORF">KIW84_041300</name>
</gene>
<proteinExistence type="predicted"/>
<comment type="caution">
    <text evidence="2">The sequence shown here is derived from an EMBL/GenBank/DDBJ whole genome shotgun (WGS) entry which is preliminary data.</text>
</comment>
<evidence type="ECO:0000256" key="1">
    <source>
        <dbReference type="SAM" id="MobiDB-lite"/>
    </source>
</evidence>
<accession>A0A9D5ARW6</accession>
<reference evidence="2 3" key="1">
    <citation type="journal article" date="2022" name="Nat. Genet.">
        <title>Improved pea reference genome and pan-genome highlight genomic features and evolutionary characteristics.</title>
        <authorList>
            <person name="Yang T."/>
            <person name="Liu R."/>
            <person name="Luo Y."/>
            <person name="Hu S."/>
            <person name="Wang D."/>
            <person name="Wang C."/>
            <person name="Pandey M.K."/>
            <person name="Ge S."/>
            <person name="Xu Q."/>
            <person name="Li N."/>
            <person name="Li G."/>
            <person name="Huang Y."/>
            <person name="Saxena R.K."/>
            <person name="Ji Y."/>
            <person name="Li M."/>
            <person name="Yan X."/>
            <person name="He Y."/>
            <person name="Liu Y."/>
            <person name="Wang X."/>
            <person name="Xiang C."/>
            <person name="Varshney R.K."/>
            <person name="Ding H."/>
            <person name="Gao S."/>
            <person name="Zong X."/>
        </authorList>
    </citation>
    <scope>NUCLEOTIDE SEQUENCE [LARGE SCALE GENOMIC DNA]</scope>
    <source>
        <strain evidence="2 3">cv. Zhongwan 6</strain>
    </source>
</reference>
<dbReference type="Proteomes" id="UP001058974">
    <property type="component" value="Chromosome 4"/>
</dbReference>
<keyword evidence="3" id="KW-1185">Reference proteome</keyword>
<protein>
    <submittedName>
        <fullName evidence="2">Uncharacterized protein</fullName>
    </submittedName>
</protein>
<feature type="compositionally biased region" description="Polar residues" evidence="1">
    <location>
        <begin position="159"/>
        <end position="168"/>
    </location>
</feature>
<sequence length="176" mass="18647">MQLRSGKMTSPRPHEETSSEGDTTTSQTADVGSSVASTASTVFVGPILTLCQPQTPTPTTMGTYGQYMPSFTVSVHRTLGMPTEFMASMHNLDSTLGETSPSPFPRYQGLGPLATPFGRPPGFGLTSQSVPTFTSSSVVVMRQQMDESNHEMGSWLPESYTSSSTGNPGPTRGNDG</sequence>
<name>A0A9D5ARW6_PEA</name>
<evidence type="ECO:0000313" key="3">
    <source>
        <dbReference type="Proteomes" id="UP001058974"/>
    </source>
</evidence>